<accession>A0A418MN40</accession>
<sequence length="66" mass="7108">MPTGRLSNAPCGASNRSKPWYSRLCRHGGRDFFTRVKWDDAAVRADVRESVGHHLGEAGAAGSALP</sequence>
<dbReference type="AlphaFoldDB" id="A0A418MN40"/>
<organism evidence="1 2">
    <name type="scientific">Micromonospora radicis</name>
    <dbReference type="NCBI Taxonomy" id="1894971"/>
    <lineage>
        <taxon>Bacteria</taxon>
        <taxon>Bacillati</taxon>
        <taxon>Actinomycetota</taxon>
        <taxon>Actinomycetes</taxon>
        <taxon>Micromonosporales</taxon>
        <taxon>Micromonosporaceae</taxon>
        <taxon>Micromonospora</taxon>
    </lineage>
</organism>
<evidence type="ECO:0000313" key="2">
    <source>
        <dbReference type="Proteomes" id="UP000283832"/>
    </source>
</evidence>
<proteinExistence type="predicted"/>
<keyword evidence="2" id="KW-1185">Reference proteome</keyword>
<evidence type="ECO:0000313" key="1">
    <source>
        <dbReference type="EMBL" id="RIV31339.1"/>
    </source>
</evidence>
<protein>
    <submittedName>
        <fullName evidence="1">Uncharacterized protein</fullName>
    </submittedName>
</protein>
<reference evidence="1 2" key="1">
    <citation type="submission" date="2018-08" db="EMBL/GenBank/DDBJ databases">
        <title>Jishengella sp. nov., isolated from a root of Azadirachta indica A. Juss. var. siamensis Valenton.</title>
        <authorList>
            <person name="Kuncharoen N."/>
            <person name="Tanasupawat S."/>
            <person name="Kudo T."/>
            <person name="Ohkuma M."/>
        </authorList>
    </citation>
    <scope>NUCLEOTIDE SEQUENCE [LARGE SCALE GENOMIC DNA]</scope>
    <source>
        <strain evidence="1 2">AZ1-13</strain>
    </source>
</reference>
<dbReference type="Proteomes" id="UP000283832">
    <property type="component" value="Unassembled WGS sequence"/>
</dbReference>
<comment type="caution">
    <text evidence="1">The sequence shown here is derived from an EMBL/GenBank/DDBJ whole genome shotgun (WGS) entry which is preliminary data.</text>
</comment>
<dbReference type="EMBL" id="QXEC01000043">
    <property type="protein sequence ID" value="RIV31339.1"/>
    <property type="molecule type" value="Genomic_DNA"/>
</dbReference>
<gene>
    <name evidence="1" type="ORF">D2L64_25840</name>
</gene>
<name>A0A418MN40_9ACTN</name>